<feature type="compositionally biased region" description="Low complexity" evidence="1">
    <location>
        <begin position="134"/>
        <end position="144"/>
    </location>
</feature>
<accession>A0ABQ6IUY2</accession>
<gene>
    <name evidence="3" type="ORF">GCM10025883_29210</name>
</gene>
<feature type="region of interest" description="Disordered" evidence="1">
    <location>
        <begin position="113"/>
        <end position="197"/>
    </location>
</feature>
<sequence length="197" mass="19600">MVRGVSGSILYGIVGGTALAIAVEAVMHVGSQTDATGKIVNPTGWGLNVPQVPTNVFDMPDLGLLGQFNLLGSFQNIGIVAACLLIFTLMLADFFDTMGTMVAIGAEADLLDEDGNPPTANASSSSTPSPPSPAAWAASAATPPTSNPPPASAKAPAPDSPASSPAHSSSPRCSSHPSSPSSPTKPPHPPSSSSASS</sequence>
<keyword evidence="2" id="KW-0812">Transmembrane</keyword>
<feature type="compositionally biased region" description="Low complexity" evidence="1">
    <location>
        <begin position="152"/>
        <end position="182"/>
    </location>
</feature>
<protein>
    <submittedName>
        <fullName evidence="3">Uncharacterized protein</fullName>
    </submittedName>
</protein>
<evidence type="ECO:0000256" key="1">
    <source>
        <dbReference type="SAM" id="MobiDB-lite"/>
    </source>
</evidence>
<dbReference type="Proteomes" id="UP001157126">
    <property type="component" value="Unassembled WGS sequence"/>
</dbReference>
<feature type="transmembrane region" description="Helical" evidence="2">
    <location>
        <begin position="74"/>
        <end position="95"/>
    </location>
</feature>
<comment type="caution">
    <text evidence="3">The sequence shown here is derived from an EMBL/GenBank/DDBJ whole genome shotgun (WGS) entry which is preliminary data.</text>
</comment>
<keyword evidence="2" id="KW-0472">Membrane</keyword>
<dbReference type="EMBL" id="BSUO01000001">
    <property type="protein sequence ID" value="GMA40876.1"/>
    <property type="molecule type" value="Genomic_DNA"/>
</dbReference>
<feature type="transmembrane region" description="Helical" evidence="2">
    <location>
        <begin position="9"/>
        <end position="29"/>
    </location>
</feature>
<evidence type="ECO:0000313" key="4">
    <source>
        <dbReference type="Proteomes" id="UP001157126"/>
    </source>
</evidence>
<name>A0ABQ6IUY2_9MICO</name>
<reference evidence="4" key="1">
    <citation type="journal article" date="2019" name="Int. J. Syst. Evol. Microbiol.">
        <title>The Global Catalogue of Microorganisms (GCM) 10K type strain sequencing project: providing services to taxonomists for standard genome sequencing and annotation.</title>
        <authorList>
            <consortium name="The Broad Institute Genomics Platform"/>
            <consortium name="The Broad Institute Genome Sequencing Center for Infectious Disease"/>
            <person name="Wu L."/>
            <person name="Ma J."/>
        </authorList>
    </citation>
    <scope>NUCLEOTIDE SEQUENCE [LARGE SCALE GENOMIC DNA]</scope>
    <source>
        <strain evidence="4">NBRC 113072</strain>
    </source>
</reference>
<evidence type="ECO:0000313" key="3">
    <source>
        <dbReference type="EMBL" id="GMA40876.1"/>
    </source>
</evidence>
<keyword evidence="4" id="KW-1185">Reference proteome</keyword>
<feature type="compositionally biased region" description="Low complexity" evidence="1">
    <location>
        <begin position="117"/>
        <end position="127"/>
    </location>
</feature>
<evidence type="ECO:0000256" key="2">
    <source>
        <dbReference type="SAM" id="Phobius"/>
    </source>
</evidence>
<organism evidence="3 4">
    <name type="scientific">Mobilicoccus caccae</name>
    <dbReference type="NCBI Taxonomy" id="1859295"/>
    <lineage>
        <taxon>Bacteria</taxon>
        <taxon>Bacillati</taxon>
        <taxon>Actinomycetota</taxon>
        <taxon>Actinomycetes</taxon>
        <taxon>Micrococcales</taxon>
        <taxon>Dermatophilaceae</taxon>
        <taxon>Mobilicoccus</taxon>
    </lineage>
</organism>
<keyword evidence="2" id="KW-1133">Transmembrane helix</keyword>
<proteinExistence type="predicted"/>